<dbReference type="KEGG" id="lby:Lbys_0659"/>
<dbReference type="InterPro" id="IPR051675">
    <property type="entry name" value="Endo/Exo/Phosphatase_dom_1"/>
</dbReference>
<keyword evidence="3" id="KW-1185">Reference proteome</keyword>
<dbReference type="eggNOG" id="COG1555">
    <property type="taxonomic scope" value="Bacteria"/>
</dbReference>
<organism evidence="2 3">
    <name type="scientific">Leadbetterella byssophila (strain DSM 17132 / JCM 16389 / KACC 11308 / NBRC 106382 / 4M15)</name>
    <dbReference type="NCBI Taxonomy" id="649349"/>
    <lineage>
        <taxon>Bacteria</taxon>
        <taxon>Pseudomonadati</taxon>
        <taxon>Bacteroidota</taxon>
        <taxon>Cytophagia</taxon>
        <taxon>Cytophagales</taxon>
        <taxon>Leadbetterellaceae</taxon>
        <taxon>Leadbetterella</taxon>
    </lineage>
</organism>
<dbReference type="Gene3D" id="1.10.150.280">
    <property type="entry name" value="AF1531-like domain"/>
    <property type="match status" value="1"/>
</dbReference>
<dbReference type="GO" id="GO:0015628">
    <property type="term" value="P:protein secretion by the type II secretion system"/>
    <property type="evidence" value="ECO:0007669"/>
    <property type="project" value="TreeGrafter"/>
</dbReference>
<proteinExistence type="predicted"/>
<keyword evidence="1" id="KW-1133">Transmembrane helix</keyword>
<dbReference type="PANTHER" id="PTHR21180">
    <property type="entry name" value="ENDONUCLEASE/EXONUCLEASE/PHOSPHATASE FAMILY DOMAIN-CONTAINING PROTEIN 1"/>
    <property type="match status" value="1"/>
</dbReference>
<dbReference type="Proteomes" id="UP000007435">
    <property type="component" value="Chromosome"/>
</dbReference>
<evidence type="ECO:0000313" key="2">
    <source>
        <dbReference type="EMBL" id="ADQ16421.1"/>
    </source>
</evidence>
<dbReference type="InterPro" id="IPR010994">
    <property type="entry name" value="RuvA_2-like"/>
</dbReference>
<evidence type="ECO:0000313" key="3">
    <source>
        <dbReference type="Proteomes" id="UP000007435"/>
    </source>
</evidence>
<sequence>MTLFWDIPKKEAQSIRSFMLLLFFTATAYYLLKKHSTESKQRVLLTIYPYEAPVYQRFHFDPNTLTEDSLALLGIPEKTMKSMINFRSKGGKFRTKEDLQKIYNFPPVLYDSLAPWIKIQTSHKPQQRIIAMDLNLADSTDLVTLKGIGKTFASRIIKYRTALGGFHSLDQLNEIYGLKPETIAQIRPYLKIKTPVSKIKINEVAELKHPYLRSYQAKAILAYRKQHGEFKNLEDLKNIDALDEETLAKLLPYLQF</sequence>
<dbReference type="GO" id="GO:0015627">
    <property type="term" value="C:type II protein secretion system complex"/>
    <property type="evidence" value="ECO:0007669"/>
    <property type="project" value="TreeGrafter"/>
</dbReference>
<accession>E4RYQ9</accession>
<reference key="1">
    <citation type="submission" date="2010-11" db="EMBL/GenBank/DDBJ databases">
        <title>The complete genome of Leadbetterella byssophila DSM 17132.</title>
        <authorList>
            <consortium name="US DOE Joint Genome Institute (JGI-PGF)"/>
            <person name="Lucas S."/>
            <person name="Copeland A."/>
            <person name="Lapidus A."/>
            <person name="Glavina del Rio T."/>
            <person name="Dalin E."/>
            <person name="Tice H."/>
            <person name="Bruce D."/>
            <person name="Goodwin L."/>
            <person name="Pitluck S."/>
            <person name="Kyrpides N."/>
            <person name="Mavromatis K."/>
            <person name="Ivanova N."/>
            <person name="Teshima H."/>
            <person name="Brettin T."/>
            <person name="Detter J.C."/>
            <person name="Han C."/>
            <person name="Tapia R."/>
            <person name="Land M."/>
            <person name="Hauser L."/>
            <person name="Markowitz V."/>
            <person name="Cheng J.-F."/>
            <person name="Hugenholtz P."/>
            <person name="Woyke T."/>
            <person name="Wu D."/>
            <person name="Tindall B."/>
            <person name="Pomrenke H.G."/>
            <person name="Brambilla E."/>
            <person name="Klenk H.-P."/>
            <person name="Eisen J.A."/>
        </authorList>
    </citation>
    <scope>NUCLEOTIDE SEQUENCE [LARGE SCALE GENOMIC DNA]</scope>
    <source>
        <strain>DSM 17132</strain>
    </source>
</reference>
<reference evidence="2 3" key="2">
    <citation type="journal article" date="2011" name="Stand. Genomic Sci.">
        <title>Complete genome sequence of Leadbetterella byssophila type strain (4M15).</title>
        <authorList>
            <person name="Abt B."/>
            <person name="Teshima H."/>
            <person name="Lucas S."/>
            <person name="Lapidus A."/>
            <person name="Del Rio T.G."/>
            <person name="Nolan M."/>
            <person name="Tice H."/>
            <person name="Cheng J.F."/>
            <person name="Pitluck S."/>
            <person name="Liolios K."/>
            <person name="Pagani I."/>
            <person name="Ivanova N."/>
            <person name="Mavromatis K."/>
            <person name="Pati A."/>
            <person name="Tapia R."/>
            <person name="Han C."/>
            <person name="Goodwin L."/>
            <person name="Chen A."/>
            <person name="Palaniappan K."/>
            <person name="Land M."/>
            <person name="Hauser L."/>
            <person name="Chang Y.J."/>
            <person name="Jeffries C.D."/>
            <person name="Rohde M."/>
            <person name="Goker M."/>
            <person name="Tindall B.J."/>
            <person name="Detter J.C."/>
            <person name="Woyke T."/>
            <person name="Bristow J."/>
            <person name="Eisen J.A."/>
            <person name="Markowitz V."/>
            <person name="Hugenholtz P."/>
            <person name="Klenk H.P."/>
            <person name="Kyrpides N.C."/>
        </authorList>
    </citation>
    <scope>NUCLEOTIDE SEQUENCE [LARGE SCALE GENOMIC DNA]</scope>
    <source>
        <strain evidence="3">DSM 17132 / JCM 16389 / KACC 11308 / NBRC 106382 / 4M15</strain>
    </source>
</reference>
<keyword evidence="1" id="KW-0812">Transmembrane</keyword>
<dbReference type="EMBL" id="CP002305">
    <property type="protein sequence ID" value="ADQ16421.1"/>
    <property type="molecule type" value="Genomic_DNA"/>
</dbReference>
<dbReference type="HOGENOM" id="CLU_077104_0_1_10"/>
<feature type="transmembrane region" description="Helical" evidence="1">
    <location>
        <begin position="15"/>
        <end position="32"/>
    </location>
</feature>
<dbReference type="SUPFAM" id="SSF47781">
    <property type="entry name" value="RuvA domain 2-like"/>
    <property type="match status" value="3"/>
</dbReference>
<evidence type="ECO:0008006" key="4">
    <source>
        <dbReference type="Google" id="ProtNLM"/>
    </source>
</evidence>
<protein>
    <recommendedName>
        <fullName evidence="4">Helix-hairpin-helix domain-containing protein</fullName>
    </recommendedName>
</protein>
<name>E4RYQ9_LEAB4</name>
<dbReference type="Pfam" id="PF12836">
    <property type="entry name" value="HHH_3"/>
    <property type="match status" value="2"/>
</dbReference>
<dbReference type="PANTHER" id="PTHR21180:SF32">
    <property type="entry name" value="ENDONUCLEASE_EXONUCLEASE_PHOSPHATASE FAMILY DOMAIN-CONTAINING PROTEIN 1"/>
    <property type="match status" value="1"/>
</dbReference>
<evidence type="ECO:0000256" key="1">
    <source>
        <dbReference type="SAM" id="Phobius"/>
    </source>
</evidence>
<dbReference type="AlphaFoldDB" id="E4RYQ9"/>
<dbReference type="STRING" id="649349.Lbys_0659"/>
<keyword evidence="1" id="KW-0472">Membrane</keyword>
<gene>
    <name evidence="2" type="ordered locus">Lbys_0659</name>
</gene>
<dbReference type="Gene3D" id="1.10.150.320">
    <property type="entry name" value="Photosystem II 12 kDa extrinsic protein"/>
    <property type="match status" value="1"/>
</dbReference>